<dbReference type="GO" id="GO:0016787">
    <property type="term" value="F:hydrolase activity"/>
    <property type="evidence" value="ECO:0007669"/>
    <property type="project" value="UniProtKB-KW"/>
</dbReference>
<dbReference type="SUPFAM" id="SSF88723">
    <property type="entry name" value="PIN domain-like"/>
    <property type="match status" value="1"/>
</dbReference>
<dbReference type="PANTHER" id="PTHR42740">
    <property type="entry name" value="RIBONUCLEASE VAPC3"/>
    <property type="match status" value="1"/>
</dbReference>
<dbReference type="GeneID" id="10838365"/>
<dbReference type="EMBL" id="CP002779">
    <property type="protein sequence ID" value="AEH25460.1"/>
    <property type="molecule type" value="Genomic_DNA"/>
</dbReference>
<evidence type="ECO:0008006" key="8">
    <source>
        <dbReference type="Google" id="ProtNLM"/>
    </source>
</evidence>
<dbReference type="CDD" id="cd09881">
    <property type="entry name" value="PIN_VapC4-5_FitB-like"/>
    <property type="match status" value="1"/>
</dbReference>
<dbReference type="GO" id="GO:0004540">
    <property type="term" value="F:RNA nuclease activity"/>
    <property type="evidence" value="ECO:0007669"/>
    <property type="project" value="TreeGrafter"/>
</dbReference>
<dbReference type="InterPro" id="IPR051749">
    <property type="entry name" value="PINc/VapC_TA_RNase"/>
</dbReference>
<dbReference type="GO" id="GO:0046872">
    <property type="term" value="F:metal ion binding"/>
    <property type="evidence" value="ECO:0007669"/>
    <property type="project" value="UniProtKB-KW"/>
</dbReference>
<dbReference type="InterPro" id="IPR029060">
    <property type="entry name" value="PIN-like_dom_sf"/>
</dbReference>
<keyword evidence="2" id="KW-0540">Nuclease</keyword>
<keyword evidence="7" id="KW-1185">Reference proteome</keyword>
<dbReference type="PANTHER" id="PTHR42740:SF1">
    <property type="entry name" value="RIBONUCLEASE VAPC3"/>
    <property type="match status" value="1"/>
</dbReference>
<dbReference type="RefSeq" id="WP_013906516.1">
    <property type="nucleotide sequence ID" value="NC_015680.1"/>
</dbReference>
<evidence type="ECO:0000256" key="1">
    <source>
        <dbReference type="ARBA" id="ARBA00022649"/>
    </source>
</evidence>
<dbReference type="HOGENOM" id="CLU_171554_0_0_2"/>
<evidence type="ECO:0000256" key="3">
    <source>
        <dbReference type="ARBA" id="ARBA00022723"/>
    </source>
</evidence>
<dbReference type="OrthoDB" id="39762at2157"/>
<accession>F8AI03</accession>
<organism evidence="6 7">
    <name type="scientific">Pyrococcus yayanosii (strain CH1 / JCM 16557)</name>
    <dbReference type="NCBI Taxonomy" id="529709"/>
    <lineage>
        <taxon>Archaea</taxon>
        <taxon>Methanobacteriati</taxon>
        <taxon>Methanobacteriota</taxon>
        <taxon>Thermococci</taxon>
        <taxon>Thermococcales</taxon>
        <taxon>Thermococcaceae</taxon>
        <taxon>Pyrococcus</taxon>
    </lineage>
</organism>
<dbReference type="Gene3D" id="3.40.50.1010">
    <property type="entry name" value="5'-nuclease"/>
    <property type="match status" value="1"/>
</dbReference>
<proteinExistence type="predicted"/>
<dbReference type="AlphaFoldDB" id="F8AI03"/>
<dbReference type="STRING" id="529709.PYCH_18030"/>
<evidence type="ECO:0000256" key="4">
    <source>
        <dbReference type="ARBA" id="ARBA00022801"/>
    </source>
</evidence>
<reference evidence="6 7" key="1">
    <citation type="journal article" date="2011" name="J. Bacteriol.">
        <title>Complete genome sequence of the obligate piezophilic hyperthermophilic archaeon Pyrococcus yayanosii CH1.</title>
        <authorList>
            <person name="Jun X."/>
            <person name="Lupeng L."/>
            <person name="Minjuan X."/>
            <person name="Oger P."/>
            <person name="Fengping W."/>
            <person name="Jebbar M."/>
            <person name="Xiang X."/>
        </authorList>
    </citation>
    <scope>NUCLEOTIDE SEQUENCE [LARGE SCALE GENOMIC DNA]</scope>
    <source>
        <strain evidence="7">CH1 / JCM 16557</strain>
    </source>
</reference>
<keyword evidence="5" id="KW-0460">Magnesium</keyword>
<evidence type="ECO:0000313" key="7">
    <source>
        <dbReference type="Proteomes" id="UP000008386"/>
    </source>
</evidence>
<keyword evidence="3" id="KW-0479">Metal-binding</keyword>
<keyword evidence="1" id="KW-1277">Toxin-antitoxin system</keyword>
<dbReference type="KEGG" id="pya:PYCH_18030"/>
<evidence type="ECO:0000256" key="5">
    <source>
        <dbReference type="ARBA" id="ARBA00022842"/>
    </source>
</evidence>
<evidence type="ECO:0000313" key="6">
    <source>
        <dbReference type="EMBL" id="AEH25460.1"/>
    </source>
</evidence>
<sequence length="112" mass="12729">MEAFSKLYDTNVLIEAKKKGKLLLEGCTTVINLVEYPKGALLGLKVLYPSKKEYKLAFRISEELMKRGTPIPRVDIIVAAVAIRRGLVLVTKDRHFEYIKEVVPELKLELVD</sequence>
<dbReference type="eggNOG" id="arCOG02219">
    <property type="taxonomic scope" value="Archaea"/>
</dbReference>
<name>F8AI03_PYRYC</name>
<keyword evidence="4" id="KW-0378">Hydrolase</keyword>
<dbReference type="Proteomes" id="UP000008386">
    <property type="component" value="Chromosome"/>
</dbReference>
<protein>
    <recommendedName>
        <fullName evidence="8">PIN domain-containing protein</fullName>
    </recommendedName>
</protein>
<evidence type="ECO:0000256" key="2">
    <source>
        <dbReference type="ARBA" id="ARBA00022722"/>
    </source>
</evidence>
<gene>
    <name evidence="6" type="ordered locus">PYCH_18030</name>
</gene>